<dbReference type="AlphaFoldDB" id="A0A8J8GBP9"/>
<keyword evidence="1" id="KW-1133">Transmembrane helix</keyword>
<gene>
    <name evidence="2" type="ORF">HNQ03_002110</name>
</gene>
<feature type="transmembrane region" description="Helical" evidence="1">
    <location>
        <begin position="40"/>
        <end position="62"/>
    </location>
</feature>
<proteinExistence type="predicted"/>
<evidence type="ECO:0000256" key="1">
    <source>
        <dbReference type="SAM" id="Phobius"/>
    </source>
</evidence>
<keyword evidence="1" id="KW-0472">Membrane</keyword>
<reference evidence="2" key="1">
    <citation type="submission" date="2020-05" db="EMBL/GenBank/DDBJ databases">
        <title>Genomic Encyclopedia of Type Strains, Phase IV (KMG-V): Genome sequencing to study the core and pangenomes of soil and plant-associated prokaryotes.</title>
        <authorList>
            <person name="Whitman W."/>
        </authorList>
    </citation>
    <scope>NUCLEOTIDE SEQUENCE</scope>
    <source>
        <strain evidence="2">16F</strain>
    </source>
</reference>
<organism evidence="2 3">
    <name type="scientific">Frigoriflavimonas asaccharolytica</name>
    <dbReference type="NCBI Taxonomy" id="2735899"/>
    <lineage>
        <taxon>Bacteria</taxon>
        <taxon>Pseudomonadati</taxon>
        <taxon>Bacteroidota</taxon>
        <taxon>Flavobacteriia</taxon>
        <taxon>Flavobacteriales</taxon>
        <taxon>Weeksellaceae</taxon>
        <taxon>Frigoriflavimonas</taxon>
    </lineage>
</organism>
<name>A0A8J8GBP9_9FLAO</name>
<accession>A0A8J8GBP9</accession>
<protein>
    <submittedName>
        <fullName evidence="2">Uncharacterized protein</fullName>
    </submittedName>
</protein>
<evidence type="ECO:0000313" key="2">
    <source>
        <dbReference type="EMBL" id="NRS93025.1"/>
    </source>
</evidence>
<evidence type="ECO:0000313" key="3">
    <source>
        <dbReference type="Proteomes" id="UP000610746"/>
    </source>
</evidence>
<keyword evidence="3" id="KW-1185">Reference proteome</keyword>
<sequence>MNFLSKNKNALFIGLLSGTLFAGLSLFYDFVIDDSLQRPILYYIVFFVIYFLMGYGTAIATFRNKNLNK</sequence>
<comment type="caution">
    <text evidence="2">The sequence shown here is derived from an EMBL/GenBank/DDBJ whole genome shotgun (WGS) entry which is preliminary data.</text>
</comment>
<feature type="transmembrane region" description="Helical" evidence="1">
    <location>
        <begin position="9"/>
        <end position="28"/>
    </location>
</feature>
<keyword evidence="1" id="KW-0812">Transmembrane</keyword>
<dbReference type="RefSeq" id="WP_173779610.1">
    <property type="nucleotide sequence ID" value="NZ_JABSNO010000015.1"/>
</dbReference>
<dbReference type="Proteomes" id="UP000610746">
    <property type="component" value="Unassembled WGS sequence"/>
</dbReference>
<dbReference type="EMBL" id="JABSNO010000015">
    <property type="protein sequence ID" value="NRS93025.1"/>
    <property type="molecule type" value="Genomic_DNA"/>
</dbReference>